<comment type="subcellular location">
    <subcellularLocation>
        <location evidence="3 9">Cytoplasm</location>
    </subcellularLocation>
</comment>
<keyword evidence="6 9" id="KW-0645">Protease</keyword>
<comment type="subunit">
    <text evidence="9">Homotetramer.</text>
</comment>
<dbReference type="GO" id="GO:0016920">
    <property type="term" value="F:pyroglutamyl-peptidase activity"/>
    <property type="evidence" value="ECO:0007669"/>
    <property type="project" value="UniProtKB-UniRule"/>
</dbReference>
<comment type="caution">
    <text evidence="11">The sequence shown here is derived from an EMBL/GenBank/DDBJ whole genome shotgun (WGS) entry which is preliminary data.</text>
</comment>
<comment type="similarity">
    <text evidence="4 9">Belongs to the peptidase C15 family.</text>
</comment>
<protein>
    <recommendedName>
        <fullName evidence="9">Pyrrolidone-carboxylate peptidase</fullName>
        <ecNumber evidence="9">3.4.19.3</ecNumber>
    </recommendedName>
    <alternativeName>
        <fullName evidence="9">5-oxoprolyl-peptidase</fullName>
    </alternativeName>
    <alternativeName>
        <fullName evidence="9">Pyroglutamyl-peptidase I</fullName>
        <shortName evidence="9">PGP-I</shortName>
        <shortName evidence="9">Pyrase</shortName>
    </alternativeName>
</protein>
<dbReference type="InterPro" id="IPR000816">
    <property type="entry name" value="Peptidase_C15"/>
</dbReference>
<keyword evidence="7 9" id="KW-0378">Hydrolase</keyword>
<dbReference type="PRINTS" id="PR00706">
    <property type="entry name" value="PYROGLUPTASE"/>
</dbReference>
<dbReference type="SUPFAM" id="SSF53182">
    <property type="entry name" value="Pyrrolidone carboxyl peptidase (pyroglutamate aminopeptidase)"/>
    <property type="match status" value="1"/>
</dbReference>
<dbReference type="Gene3D" id="3.40.630.20">
    <property type="entry name" value="Peptidase C15, pyroglutamyl peptidase I-like"/>
    <property type="match status" value="1"/>
</dbReference>
<dbReference type="PATRIC" id="fig|301148.3.peg.1511"/>
<evidence type="ECO:0000256" key="3">
    <source>
        <dbReference type="ARBA" id="ARBA00004496"/>
    </source>
</evidence>
<dbReference type="GO" id="GO:0006508">
    <property type="term" value="P:proteolysis"/>
    <property type="evidence" value="ECO:0007669"/>
    <property type="project" value="UniProtKB-KW"/>
</dbReference>
<feature type="active site" evidence="9">
    <location>
        <position position="142"/>
    </location>
</feature>
<organism evidence="11 12">
    <name type="scientific">Caldibacillus debilis</name>
    <dbReference type="NCBI Taxonomy" id="301148"/>
    <lineage>
        <taxon>Bacteria</taxon>
        <taxon>Bacillati</taxon>
        <taxon>Bacillota</taxon>
        <taxon>Bacilli</taxon>
        <taxon>Bacillales</taxon>
        <taxon>Bacillaceae</taxon>
        <taxon>Caldibacillus</taxon>
    </lineage>
</organism>
<comment type="function">
    <text evidence="2 9">Removes 5-oxoproline from various penultimate amino acid residues except L-proline.</text>
</comment>
<dbReference type="NCBIfam" id="NF009676">
    <property type="entry name" value="PRK13197.1"/>
    <property type="match status" value="1"/>
</dbReference>
<comment type="catalytic activity">
    <reaction evidence="1 9 10">
        <text>Release of an N-terminal pyroglutamyl group from a polypeptide, the second amino acid generally not being Pro.</text>
        <dbReference type="EC" id="3.4.19.3"/>
    </reaction>
</comment>
<keyword evidence="8 9" id="KW-0788">Thiol protease</keyword>
<dbReference type="InterPro" id="IPR029762">
    <property type="entry name" value="PGP-I_bact-type"/>
</dbReference>
<dbReference type="InterPro" id="IPR016125">
    <property type="entry name" value="Peptidase_C15-like"/>
</dbReference>
<dbReference type="Pfam" id="PF01470">
    <property type="entry name" value="Peptidase_C15"/>
    <property type="match status" value="1"/>
</dbReference>
<dbReference type="RefSeq" id="WP_026499637.1">
    <property type="nucleotide sequence ID" value="NZ_LQYT01000119.1"/>
</dbReference>
<reference evidence="11 12" key="1">
    <citation type="submission" date="2016-01" db="EMBL/GenBank/DDBJ databases">
        <title>Draft Genome Sequences of Seven Thermophilic Sporeformers Isolated from Foods.</title>
        <authorList>
            <person name="Berendsen E.M."/>
            <person name="Wells-Bennik M.H."/>
            <person name="Krawcyk A.O."/>
            <person name="De Jong A."/>
            <person name="Holsappel S."/>
            <person name="Eijlander R.T."/>
            <person name="Kuipers O.P."/>
        </authorList>
    </citation>
    <scope>NUCLEOTIDE SEQUENCE [LARGE SCALE GENOMIC DNA]</scope>
    <source>
        <strain evidence="11 12">B4135</strain>
    </source>
</reference>
<dbReference type="CDD" id="cd00501">
    <property type="entry name" value="Peptidase_C15"/>
    <property type="match status" value="1"/>
</dbReference>
<feature type="active site" evidence="9">
    <location>
        <position position="166"/>
    </location>
</feature>
<keyword evidence="5 9" id="KW-0963">Cytoplasm</keyword>
<proteinExistence type="inferred from homology"/>
<evidence type="ECO:0000313" key="11">
    <source>
        <dbReference type="EMBL" id="KYD10296.1"/>
    </source>
</evidence>
<evidence type="ECO:0000256" key="2">
    <source>
        <dbReference type="ARBA" id="ARBA00002280"/>
    </source>
</evidence>
<name>A0A150LEA6_9BACI</name>
<dbReference type="OrthoDB" id="9779738at2"/>
<evidence type="ECO:0000256" key="5">
    <source>
        <dbReference type="ARBA" id="ARBA00022490"/>
    </source>
</evidence>
<evidence type="ECO:0000256" key="1">
    <source>
        <dbReference type="ARBA" id="ARBA00001770"/>
    </source>
</evidence>
<dbReference type="Proteomes" id="UP000075683">
    <property type="component" value="Unassembled WGS sequence"/>
</dbReference>
<evidence type="ECO:0000256" key="8">
    <source>
        <dbReference type="ARBA" id="ARBA00022807"/>
    </source>
</evidence>
<evidence type="ECO:0000256" key="10">
    <source>
        <dbReference type="PROSITE-ProRule" id="PRU10076"/>
    </source>
</evidence>
<dbReference type="PANTHER" id="PTHR23402">
    <property type="entry name" value="PROTEASE FAMILY C15 PYROGLUTAMYL-PEPTIDASE I-RELATED"/>
    <property type="match status" value="1"/>
</dbReference>
<dbReference type="PANTHER" id="PTHR23402:SF1">
    <property type="entry name" value="PYROGLUTAMYL-PEPTIDASE I"/>
    <property type="match status" value="1"/>
</dbReference>
<dbReference type="EMBL" id="LQYT01000119">
    <property type="protein sequence ID" value="KYD10296.1"/>
    <property type="molecule type" value="Genomic_DNA"/>
</dbReference>
<dbReference type="STRING" id="301148.B4135_3471"/>
<evidence type="ECO:0000256" key="4">
    <source>
        <dbReference type="ARBA" id="ARBA00006641"/>
    </source>
</evidence>
<dbReference type="InterPro" id="IPR033693">
    <property type="entry name" value="PGPEP1_Glu_AS"/>
</dbReference>
<dbReference type="HAMAP" id="MF_00417">
    <property type="entry name" value="Pyrrolid_peptidase"/>
    <property type="match status" value="1"/>
</dbReference>
<dbReference type="AlphaFoldDB" id="A0A150LEA6"/>
<evidence type="ECO:0000256" key="7">
    <source>
        <dbReference type="ARBA" id="ARBA00022801"/>
    </source>
</evidence>
<dbReference type="GO" id="GO:0005829">
    <property type="term" value="C:cytosol"/>
    <property type="evidence" value="ECO:0007669"/>
    <property type="project" value="InterPro"/>
</dbReference>
<dbReference type="NCBIfam" id="TIGR00504">
    <property type="entry name" value="pyro_pdase"/>
    <property type="match status" value="1"/>
</dbReference>
<dbReference type="EC" id="3.4.19.3" evidence="9"/>
<sequence>MKKLLLTGFVPFQDHPVNPTEPIVKHLDGKRIGGLQIFGRVLPVDFSESADVCLGHLEEIEPDIVLSLGLAAGRTKITPERVAINCKDGGPDNRGVFVRDEPIVPDGPAAYFSTLPIRRMVDRLNEKGYPAQISNTAGTYLCNHIMYSVLHKIKSENRPVLGGFVHLPASHELAVRQPALPSWSQADLERAVVLMIEVLAEQETAS</sequence>
<feature type="active site" evidence="9 10">
    <location>
        <position position="80"/>
    </location>
</feature>
<dbReference type="PROSITE" id="PS01333">
    <property type="entry name" value="PYRASE_GLU"/>
    <property type="match status" value="1"/>
</dbReference>
<accession>A0A150LEA6</accession>
<gene>
    <name evidence="9" type="primary">pcp</name>
    <name evidence="11" type="ORF">B4135_3471</name>
</gene>
<dbReference type="PIRSF" id="PIRSF015592">
    <property type="entry name" value="Prld-crbxl_pptds"/>
    <property type="match status" value="1"/>
</dbReference>
<evidence type="ECO:0000256" key="9">
    <source>
        <dbReference type="HAMAP-Rule" id="MF_00417"/>
    </source>
</evidence>
<evidence type="ECO:0000313" key="12">
    <source>
        <dbReference type="Proteomes" id="UP000075683"/>
    </source>
</evidence>
<evidence type="ECO:0000256" key="6">
    <source>
        <dbReference type="ARBA" id="ARBA00022670"/>
    </source>
</evidence>
<dbReference type="InterPro" id="IPR036440">
    <property type="entry name" value="Peptidase_C15-like_sf"/>
</dbReference>